<keyword evidence="2" id="KW-1185">Reference proteome</keyword>
<name>A0ABN8GXS7_9BACL</name>
<evidence type="ECO:0000313" key="1">
    <source>
        <dbReference type="EMBL" id="CAH1215181.1"/>
    </source>
</evidence>
<accession>A0ABN8GXS7</accession>
<organism evidence="1 2">
    <name type="scientific">Paenibacillus allorhizoplanae</name>
    <dbReference type="NCBI Taxonomy" id="2905648"/>
    <lineage>
        <taxon>Bacteria</taxon>
        <taxon>Bacillati</taxon>
        <taxon>Bacillota</taxon>
        <taxon>Bacilli</taxon>
        <taxon>Bacillales</taxon>
        <taxon>Paenibacillaceae</taxon>
        <taxon>Paenibacillus</taxon>
    </lineage>
</organism>
<sequence>MTRFRTAPVCNFPECTAVGRKTWALLPLCLDHHETIRLETLKYYANRMPYEHRQYYLQIARLIKRITPLNAQTVTKNGVLVNKGGVK</sequence>
<evidence type="ECO:0008006" key="3">
    <source>
        <dbReference type="Google" id="ProtNLM"/>
    </source>
</evidence>
<protein>
    <recommendedName>
        <fullName evidence="3">HNH endonuclease</fullName>
    </recommendedName>
</protein>
<gene>
    <name evidence="1" type="ORF">PAECIP111891_04224</name>
</gene>
<dbReference type="EMBL" id="CAKMMW010000013">
    <property type="protein sequence ID" value="CAH1215181.1"/>
    <property type="molecule type" value="Genomic_DNA"/>
</dbReference>
<evidence type="ECO:0000313" key="2">
    <source>
        <dbReference type="Proteomes" id="UP000838821"/>
    </source>
</evidence>
<proteinExistence type="predicted"/>
<reference evidence="1" key="1">
    <citation type="submission" date="2022-01" db="EMBL/GenBank/DDBJ databases">
        <authorList>
            <person name="Criscuolo A."/>
        </authorList>
    </citation>
    <scope>NUCLEOTIDE SEQUENCE</scope>
    <source>
        <strain evidence="1">CIP111891</strain>
    </source>
</reference>
<dbReference type="Proteomes" id="UP000838821">
    <property type="component" value="Unassembled WGS sequence"/>
</dbReference>
<dbReference type="RefSeq" id="WP_236290246.1">
    <property type="nucleotide sequence ID" value="NZ_CAKMMW010000013.1"/>
</dbReference>
<comment type="caution">
    <text evidence="1">The sequence shown here is derived from an EMBL/GenBank/DDBJ whole genome shotgun (WGS) entry which is preliminary data.</text>
</comment>